<accession>A0A6G0ZJ93</accession>
<feature type="compositionally biased region" description="Low complexity" evidence="1">
    <location>
        <begin position="32"/>
        <end position="41"/>
    </location>
</feature>
<evidence type="ECO:0000313" key="3">
    <source>
        <dbReference type="Proteomes" id="UP000478052"/>
    </source>
</evidence>
<dbReference type="Proteomes" id="UP000478052">
    <property type="component" value="Unassembled WGS sequence"/>
</dbReference>
<comment type="caution">
    <text evidence="2">The sequence shown here is derived from an EMBL/GenBank/DDBJ whole genome shotgun (WGS) entry which is preliminary data.</text>
</comment>
<organism evidence="2 3">
    <name type="scientific">Aphis craccivora</name>
    <name type="common">Cowpea aphid</name>
    <dbReference type="NCBI Taxonomy" id="307492"/>
    <lineage>
        <taxon>Eukaryota</taxon>
        <taxon>Metazoa</taxon>
        <taxon>Ecdysozoa</taxon>
        <taxon>Arthropoda</taxon>
        <taxon>Hexapoda</taxon>
        <taxon>Insecta</taxon>
        <taxon>Pterygota</taxon>
        <taxon>Neoptera</taxon>
        <taxon>Paraneoptera</taxon>
        <taxon>Hemiptera</taxon>
        <taxon>Sternorrhyncha</taxon>
        <taxon>Aphidomorpha</taxon>
        <taxon>Aphidoidea</taxon>
        <taxon>Aphididae</taxon>
        <taxon>Aphidini</taxon>
        <taxon>Aphis</taxon>
        <taxon>Aphis</taxon>
    </lineage>
</organism>
<protein>
    <submittedName>
        <fullName evidence="2">40S ribosomal protein S21</fullName>
    </submittedName>
</protein>
<keyword evidence="2" id="KW-0689">Ribosomal protein</keyword>
<feature type="region of interest" description="Disordered" evidence="1">
    <location>
        <begin position="13"/>
        <end position="44"/>
    </location>
</feature>
<name>A0A6G0ZJ93_APHCR</name>
<dbReference type="EMBL" id="VUJU01000369">
    <property type="protein sequence ID" value="KAF0770902.1"/>
    <property type="molecule type" value="Genomic_DNA"/>
</dbReference>
<dbReference type="AlphaFoldDB" id="A0A6G0ZJ93"/>
<evidence type="ECO:0000313" key="2">
    <source>
        <dbReference type="EMBL" id="KAF0770902.1"/>
    </source>
</evidence>
<reference evidence="2 3" key="1">
    <citation type="submission" date="2019-08" db="EMBL/GenBank/DDBJ databases">
        <title>Whole genome of Aphis craccivora.</title>
        <authorList>
            <person name="Voronova N.V."/>
            <person name="Shulinski R.S."/>
            <person name="Bandarenka Y.V."/>
            <person name="Zhorov D.G."/>
            <person name="Warner D."/>
        </authorList>
    </citation>
    <scope>NUCLEOTIDE SEQUENCE [LARGE SCALE GENOMIC DNA]</scope>
    <source>
        <strain evidence="2">180601</strain>
        <tissue evidence="2">Whole Body</tissue>
    </source>
</reference>
<evidence type="ECO:0000256" key="1">
    <source>
        <dbReference type="SAM" id="MobiDB-lite"/>
    </source>
</evidence>
<proteinExistence type="predicted"/>
<dbReference type="GO" id="GO:0005840">
    <property type="term" value="C:ribosome"/>
    <property type="evidence" value="ECO:0007669"/>
    <property type="project" value="UniProtKB-KW"/>
</dbReference>
<sequence length="239" mass="27389">MWENDSQGTIFNGYIKSGKRRGNLDQQNSISTTTTTTNTTTMQHPASLKSHLSAVIYNPVFFYHSYYMLIPLFRAQDELDSFNTNIPRVQSDSNEYHQGVKLSGCCILNGRRKTVKKPYHPFTNGDPMSFRHVRENIAAIKINYYYSYCRSNVGILLSTIFWAHLAIGTAFKTNTKRYVNPRLPELSLKQGSFRRLVLVCSFRHGHRNGQGCRCCDSEIIKVRAVFTGEFPLSYFNSNV</sequence>
<keyword evidence="3" id="KW-1185">Reference proteome</keyword>
<keyword evidence="2" id="KW-0687">Ribonucleoprotein</keyword>
<gene>
    <name evidence="2" type="ORF">FWK35_00012211</name>
</gene>